<keyword evidence="7" id="KW-1185">Reference proteome</keyword>
<evidence type="ECO:0000313" key="6">
    <source>
        <dbReference type="EMBL" id="KZV91338.1"/>
    </source>
</evidence>
<dbReference type="SUPFAM" id="SSF49879">
    <property type="entry name" value="SMAD/FHA domain"/>
    <property type="match status" value="1"/>
</dbReference>
<evidence type="ECO:0000256" key="1">
    <source>
        <dbReference type="ARBA" id="ARBA00022741"/>
    </source>
</evidence>
<dbReference type="GO" id="GO:0004674">
    <property type="term" value="F:protein serine/threonine kinase activity"/>
    <property type="evidence" value="ECO:0007669"/>
    <property type="project" value="UniProtKB-KW"/>
</dbReference>
<accession>A0A165H214</accession>
<dbReference type="GO" id="GO:0005524">
    <property type="term" value="F:ATP binding"/>
    <property type="evidence" value="ECO:0007669"/>
    <property type="project" value="UniProtKB-UniRule"/>
</dbReference>
<dbReference type="PROSITE" id="PS00108">
    <property type="entry name" value="PROTEIN_KINASE_ST"/>
    <property type="match status" value="1"/>
</dbReference>
<keyword evidence="4" id="KW-0723">Serine/threonine-protein kinase</keyword>
<feature type="binding site" evidence="3">
    <location>
        <position position="185"/>
    </location>
    <ligand>
        <name>ATP</name>
        <dbReference type="ChEBI" id="CHEBI:30616"/>
    </ligand>
</feature>
<dbReference type="Gene3D" id="1.10.510.10">
    <property type="entry name" value="Transferase(Phosphotransferase) domain 1"/>
    <property type="match status" value="1"/>
</dbReference>
<evidence type="ECO:0000256" key="2">
    <source>
        <dbReference type="ARBA" id="ARBA00022840"/>
    </source>
</evidence>
<dbReference type="GO" id="GO:0005737">
    <property type="term" value="C:cytoplasm"/>
    <property type="evidence" value="ECO:0007669"/>
    <property type="project" value="TreeGrafter"/>
</dbReference>
<dbReference type="InterPro" id="IPR008984">
    <property type="entry name" value="SMAD_FHA_dom_sf"/>
</dbReference>
<dbReference type="PROSITE" id="PS00107">
    <property type="entry name" value="PROTEIN_KINASE_ATP"/>
    <property type="match status" value="1"/>
</dbReference>
<gene>
    <name evidence="6" type="ORF">EXIGLDRAFT_676171</name>
</gene>
<evidence type="ECO:0000256" key="4">
    <source>
        <dbReference type="RuleBase" id="RU000304"/>
    </source>
</evidence>
<dbReference type="PANTHER" id="PTHR24348:SF68">
    <property type="entry name" value="SERINE_THREONINE-PROTEIN KINASE ATG1C"/>
    <property type="match status" value="1"/>
</dbReference>
<dbReference type="InterPro" id="IPR045269">
    <property type="entry name" value="Atg1-like"/>
</dbReference>
<keyword evidence="1 3" id="KW-0547">Nucleotide-binding</keyword>
<dbReference type="PROSITE" id="PS50011">
    <property type="entry name" value="PROTEIN_KINASE_DOM"/>
    <property type="match status" value="1"/>
</dbReference>
<dbReference type="InterPro" id="IPR000719">
    <property type="entry name" value="Prot_kinase_dom"/>
</dbReference>
<keyword evidence="6" id="KW-0418">Kinase</keyword>
<dbReference type="InterPro" id="IPR011009">
    <property type="entry name" value="Kinase-like_dom_sf"/>
</dbReference>
<dbReference type="GO" id="GO:0010506">
    <property type="term" value="P:regulation of autophagy"/>
    <property type="evidence" value="ECO:0007669"/>
    <property type="project" value="InterPro"/>
</dbReference>
<dbReference type="AlphaFoldDB" id="A0A165H214"/>
<dbReference type="InParanoid" id="A0A165H214"/>
<keyword evidence="6" id="KW-0808">Transferase</keyword>
<dbReference type="OrthoDB" id="40902at2759"/>
<feature type="domain" description="Protein kinase" evidence="5">
    <location>
        <begin position="156"/>
        <end position="382"/>
    </location>
</feature>
<dbReference type="PANTHER" id="PTHR24348">
    <property type="entry name" value="SERINE/THREONINE-PROTEIN KINASE UNC-51-RELATED"/>
    <property type="match status" value="1"/>
</dbReference>
<dbReference type="Gene3D" id="2.60.200.20">
    <property type="match status" value="1"/>
</dbReference>
<evidence type="ECO:0000256" key="3">
    <source>
        <dbReference type="PROSITE-ProRule" id="PRU10141"/>
    </source>
</evidence>
<proteinExistence type="inferred from homology"/>
<evidence type="ECO:0000259" key="5">
    <source>
        <dbReference type="PROSITE" id="PS50011"/>
    </source>
</evidence>
<dbReference type="InterPro" id="IPR008271">
    <property type="entry name" value="Ser/Thr_kinase_AS"/>
</dbReference>
<dbReference type="Pfam" id="PF00069">
    <property type="entry name" value="Pkinase"/>
    <property type="match status" value="1"/>
</dbReference>
<sequence>MPVSLAQDYALPVEPNYVPFAGYNVPYDIPQPVPPIVVPPNCCARLVTRREGRKEAILVSCDKPVVIGRNPSLWVMSHTGTPIISCQDFSTNGIILNGVKVHRESLILVDGDELQIPRSQTFTCHIPSSRRRAKADIFEPTPPPQYEDFRTMGKYRISSHALGSGSYGRVYLAMDMERRRQVACKTIRISSNGSATMPNDVMKEVNILKSLRHPNINCVWDIEQSDTFTYLFLELSTGGDLDMYIRRRRYLPEDEAKYLSYQLMLGLDYLHGLHIAHRDLKPENILLHEAGSFPRIIIADFGLARPRAFEETFRVAGTISYLPPEAITALNCKHIGYVGQPSDCWALGVCIYIMLEYVPSPRTYYLLPSDFVLRKWDPPVRL</sequence>
<dbReference type="STRING" id="1314781.A0A165H214"/>
<evidence type="ECO:0000313" key="7">
    <source>
        <dbReference type="Proteomes" id="UP000077266"/>
    </source>
</evidence>
<keyword evidence="2 3" id="KW-0067">ATP-binding</keyword>
<name>A0A165H214_EXIGL</name>
<protein>
    <submittedName>
        <fullName evidence="6">Kinase-like protein</fullName>
    </submittedName>
</protein>
<dbReference type="InterPro" id="IPR017441">
    <property type="entry name" value="Protein_kinase_ATP_BS"/>
</dbReference>
<dbReference type="SMART" id="SM00220">
    <property type="entry name" value="S_TKc"/>
    <property type="match status" value="1"/>
</dbReference>
<reference evidence="6 7" key="1">
    <citation type="journal article" date="2016" name="Mol. Biol. Evol.">
        <title>Comparative Genomics of Early-Diverging Mushroom-Forming Fungi Provides Insights into the Origins of Lignocellulose Decay Capabilities.</title>
        <authorList>
            <person name="Nagy L.G."/>
            <person name="Riley R."/>
            <person name="Tritt A."/>
            <person name="Adam C."/>
            <person name="Daum C."/>
            <person name="Floudas D."/>
            <person name="Sun H."/>
            <person name="Yadav J.S."/>
            <person name="Pangilinan J."/>
            <person name="Larsson K.H."/>
            <person name="Matsuura K."/>
            <person name="Barry K."/>
            <person name="Labutti K."/>
            <person name="Kuo R."/>
            <person name="Ohm R.A."/>
            <person name="Bhattacharya S.S."/>
            <person name="Shirouzu T."/>
            <person name="Yoshinaga Y."/>
            <person name="Martin F.M."/>
            <person name="Grigoriev I.V."/>
            <person name="Hibbett D.S."/>
        </authorList>
    </citation>
    <scope>NUCLEOTIDE SEQUENCE [LARGE SCALE GENOMIC DNA]</scope>
    <source>
        <strain evidence="6 7">HHB12029</strain>
    </source>
</reference>
<dbReference type="EMBL" id="KV426029">
    <property type="protein sequence ID" value="KZV91338.1"/>
    <property type="molecule type" value="Genomic_DNA"/>
</dbReference>
<dbReference type="SUPFAM" id="SSF56112">
    <property type="entry name" value="Protein kinase-like (PK-like)"/>
    <property type="match status" value="1"/>
</dbReference>
<dbReference type="Proteomes" id="UP000077266">
    <property type="component" value="Unassembled WGS sequence"/>
</dbReference>
<organism evidence="6 7">
    <name type="scientific">Exidia glandulosa HHB12029</name>
    <dbReference type="NCBI Taxonomy" id="1314781"/>
    <lineage>
        <taxon>Eukaryota</taxon>
        <taxon>Fungi</taxon>
        <taxon>Dikarya</taxon>
        <taxon>Basidiomycota</taxon>
        <taxon>Agaricomycotina</taxon>
        <taxon>Agaricomycetes</taxon>
        <taxon>Auriculariales</taxon>
        <taxon>Exidiaceae</taxon>
        <taxon>Exidia</taxon>
    </lineage>
</organism>
<comment type="similarity">
    <text evidence="4">Belongs to the protein kinase superfamily.</text>
</comment>